<evidence type="ECO:0000313" key="1">
    <source>
        <dbReference type="EMBL" id="SEN71415.1"/>
    </source>
</evidence>
<dbReference type="RefSeq" id="WP_091494855.1">
    <property type="nucleotide sequence ID" value="NZ_FODJ01000001.1"/>
</dbReference>
<evidence type="ECO:0008006" key="3">
    <source>
        <dbReference type="Google" id="ProtNLM"/>
    </source>
</evidence>
<evidence type="ECO:0000313" key="2">
    <source>
        <dbReference type="Proteomes" id="UP000199300"/>
    </source>
</evidence>
<proteinExistence type="predicted"/>
<reference evidence="1 2" key="1">
    <citation type="submission" date="2016-10" db="EMBL/GenBank/DDBJ databases">
        <authorList>
            <person name="de Groot N.N."/>
        </authorList>
    </citation>
    <scope>NUCLEOTIDE SEQUENCE [LARGE SCALE GENOMIC DNA]</scope>
    <source>
        <strain evidence="1 2">CGMCC 1.10434</strain>
    </source>
</reference>
<organism evidence="1 2">
    <name type="scientific">Amphibacillus marinus</name>
    <dbReference type="NCBI Taxonomy" id="872970"/>
    <lineage>
        <taxon>Bacteria</taxon>
        <taxon>Bacillati</taxon>
        <taxon>Bacillota</taxon>
        <taxon>Bacilli</taxon>
        <taxon>Bacillales</taxon>
        <taxon>Bacillaceae</taxon>
        <taxon>Amphibacillus</taxon>
    </lineage>
</organism>
<dbReference type="InterPro" id="IPR040983">
    <property type="entry name" value="Bact_RF_family5"/>
</dbReference>
<gene>
    <name evidence="1" type="ORF">SAMN04488134_101711</name>
</gene>
<name>A0A1H8ITD4_9BACI</name>
<dbReference type="EMBL" id="FODJ01000001">
    <property type="protein sequence ID" value="SEN71415.1"/>
    <property type="molecule type" value="Genomic_DNA"/>
</dbReference>
<protein>
    <recommendedName>
        <fullName evidence="3">Protein required for attachment to host cells</fullName>
    </recommendedName>
</protein>
<dbReference type="Proteomes" id="UP000199300">
    <property type="component" value="Unassembled WGS sequence"/>
</dbReference>
<dbReference type="Pfam" id="PF18846">
    <property type="entry name" value="baeRF_family5"/>
    <property type="match status" value="1"/>
</dbReference>
<dbReference type="OrthoDB" id="5241360at2"/>
<keyword evidence="2" id="KW-1185">Reference proteome</keyword>
<dbReference type="STRING" id="872970.SAMN04488134_101711"/>
<sequence length="267" mass="31579">MDMNKEIKRLESLYLEKPERVFTMYLNTDPADPDQQGGEWRIHLKNGLQNFEKYLKNDVNKEELANFCLIKDKVEKYMREHELELLKSVVIIATPDESIWFAKRFQVPVESEFFWEEIAKLDQLIALHQDYPRSGIILTQKETIKIIETELGQPLESFYFELDLDTEDWRQHTGPHRAAATVGSGGKSTKRELFNNRFEANRHRWYKSIAAKLDKLAKDHQWEYIYMVGHSEETNDLSESMNKTINHFIEKNMLDKNETHVIKAINN</sequence>
<accession>A0A1H8ITD4</accession>
<dbReference type="AlphaFoldDB" id="A0A1H8ITD4"/>